<dbReference type="InterPro" id="IPR007421">
    <property type="entry name" value="Schlafen_AlbA_2_dom"/>
</dbReference>
<gene>
    <name evidence="2" type="ORF">JY651_00350</name>
</gene>
<name>A0ABX7NYC2_9BACT</name>
<evidence type="ECO:0000313" key="2">
    <source>
        <dbReference type="EMBL" id="QSQ23473.1"/>
    </source>
</evidence>
<accession>A0ABX7NYC2</accession>
<dbReference type="PANTHER" id="PTHR30595">
    <property type="entry name" value="GLPR-RELATED TRANSCRIPTIONAL REPRESSOR"/>
    <property type="match status" value="1"/>
</dbReference>
<dbReference type="Proteomes" id="UP000662747">
    <property type="component" value="Chromosome"/>
</dbReference>
<reference evidence="2 3" key="1">
    <citation type="submission" date="2021-02" db="EMBL/GenBank/DDBJ databases">
        <title>De Novo genome assembly of isolated myxobacteria.</title>
        <authorList>
            <person name="Stevens D.C."/>
        </authorList>
    </citation>
    <scope>NUCLEOTIDE SEQUENCE [LARGE SCALE GENOMIC DNA]</scope>
    <source>
        <strain evidence="3">SCPEA02</strain>
    </source>
</reference>
<dbReference type="PANTHER" id="PTHR30595:SF6">
    <property type="entry name" value="SCHLAFEN ALBA-2 DOMAIN-CONTAINING PROTEIN"/>
    <property type="match status" value="1"/>
</dbReference>
<dbReference type="Gene3D" id="3.30.950.30">
    <property type="entry name" value="Schlafen, AAA domain"/>
    <property type="match status" value="1"/>
</dbReference>
<evidence type="ECO:0000259" key="1">
    <source>
        <dbReference type="Pfam" id="PF04326"/>
    </source>
</evidence>
<dbReference type="Pfam" id="PF04326">
    <property type="entry name" value="SLFN_AlbA_2"/>
    <property type="match status" value="1"/>
</dbReference>
<dbReference type="InterPro" id="IPR038461">
    <property type="entry name" value="Schlafen_AlbA_2_dom_sf"/>
</dbReference>
<keyword evidence="3" id="KW-1185">Reference proteome</keyword>
<protein>
    <submittedName>
        <fullName evidence="2">ATP-binding protein</fullName>
    </submittedName>
</protein>
<evidence type="ECO:0000313" key="3">
    <source>
        <dbReference type="Proteomes" id="UP000662747"/>
    </source>
</evidence>
<sequence length="463" mass="52527">MGQNALRIHHAQEAVDLVTQAVEDAQVTAHLCFALVRDSSGQWIPGFGRIDLCREDDLQALPQYSYPNLRVISARMPGQDFLNQLRSSLLGSSKLKIDDLEFSLPVKGNWDARRYHSDNDYTPWPCVFVTLSSGGHAIDAASGPFVSAREQPYFSDAYEIIHSISRFRTFHFHRDGRRNDIHFVIWNYRGRISSLNYRDNELHIGVDGSNRKDLQVVGRVSGENWQTELRYEAREQHSIRLHGQPESVELALVSPTDEIVDLVKKELVLMPAEDRPASLDEFVDECLQQGECATIEYKPFILLSTGPKREELIETILAMANAKGGNILVGVDDHGTPNFSANDLNIIQGRDKKDPQSTAVPITERREWLEKQILNYGSKLRDLAQTNANRSIPIQLRVHFKENSPILIVTIPPTDEKPYMDKRDNSIWYRSNATNRHPSEHELGTLLAKNESSLPAETDEFYG</sequence>
<keyword evidence="2" id="KW-0067">ATP-binding</keyword>
<dbReference type="RefSeq" id="WP_206725045.1">
    <property type="nucleotide sequence ID" value="NZ_CP071090.1"/>
</dbReference>
<organism evidence="2 3">
    <name type="scientific">Pyxidicoccus parkwayensis</name>
    <dbReference type="NCBI Taxonomy" id="2813578"/>
    <lineage>
        <taxon>Bacteria</taxon>
        <taxon>Pseudomonadati</taxon>
        <taxon>Myxococcota</taxon>
        <taxon>Myxococcia</taxon>
        <taxon>Myxococcales</taxon>
        <taxon>Cystobacterineae</taxon>
        <taxon>Myxococcaceae</taxon>
        <taxon>Pyxidicoccus</taxon>
    </lineage>
</organism>
<dbReference type="GO" id="GO:0005524">
    <property type="term" value="F:ATP binding"/>
    <property type="evidence" value="ECO:0007669"/>
    <property type="project" value="UniProtKB-KW"/>
</dbReference>
<keyword evidence="2" id="KW-0547">Nucleotide-binding</keyword>
<feature type="domain" description="Schlafen AlbA-2" evidence="1">
    <location>
        <begin position="293"/>
        <end position="437"/>
    </location>
</feature>
<proteinExistence type="predicted"/>
<dbReference type="EMBL" id="CP071090">
    <property type="protein sequence ID" value="QSQ23473.1"/>
    <property type="molecule type" value="Genomic_DNA"/>
</dbReference>